<reference evidence="4" key="1">
    <citation type="submission" date="2016-09" db="EMBL/GenBank/DDBJ databases">
        <authorList>
            <person name="Gulvik C.A."/>
        </authorList>
    </citation>
    <scope>NUCLEOTIDE SEQUENCE [LARGE SCALE GENOMIC DNA]</scope>
    <source>
        <strain evidence="4">LMG 26306</strain>
    </source>
</reference>
<dbReference type="InterPro" id="IPR006829">
    <property type="entry name" value="LXG_dom"/>
</dbReference>
<gene>
    <name evidence="3" type="ORF">BCR23_12900</name>
</gene>
<accession>A0A1E5H1Z8</accession>
<dbReference type="RefSeq" id="WP_069634022.1">
    <property type="nucleotide sequence ID" value="NZ_JXKZ01000020.1"/>
</dbReference>
<dbReference type="STRING" id="903983.BCR23_12900"/>
<dbReference type="EMBL" id="MIKB01000002">
    <property type="protein sequence ID" value="OEG18835.1"/>
    <property type="molecule type" value="Genomic_DNA"/>
</dbReference>
<dbReference type="AlphaFoldDB" id="A0A1E5H1Z8"/>
<sequence length="498" mass="52675">MGLVYSSGESAELIQALTSNLASGKEAVNQLKTGSQKIVAAVDGRTLAGAAYTAGKGVFSDLIIPTITRATTACEAIGQELQKYKSADQAISSEGYLNEDNLNQQIATKKAMKASVDFASSVARTASRNNPVAAVLDALLDFQRNLNRMSDSIQEDIDQLQKKLEKLHTFSSQTNGLFNNSLNDLKIAMQGVLVLDSTIVNPDGSYTLPVGVDKSWFTSQKNIAAFKNSPNYAFAHMPKNMTPKETENWLIENLQKFGPDFLDYFKDGTVSAISFRNGRAFLNGVAISQDSLGRLKCGNRFLFKPTQNGGHTYNLGKDFQNKSGIDLGDYHYSRLPNGKFNFGEMKAAGGAGFKDAFNPINDFKGWGDASKVSKFGKGLGILGTGLTIGNNFADNIDLSDGLGVGETVNFVTDTAIDIGSGAGASAVGAMVGSAFLPPLGTVVGAGVGIGVNMLINHPFGDPPKSAVDHVKDGVKNVTKGIGDKISNLVGGFNFGFGG</sequence>
<evidence type="ECO:0000259" key="2">
    <source>
        <dbReference type="PROSITE" id="PS51756"/>
    </source>
</evidence>
<keyword evidence="4" id="KW-1185">Reference proteome</keyword>
<proteinExistence type="inferred from homology"/>
<name>A0A1E5H1Z8_9ENTE</name>
<evidence type="ECO:0000256" key="1">
    <source>
        <dbReference type="ARBA" id="ARBA00034117"/>
    </source>
</evidence>
<dbReference type="Pfam" id="PF04740">
    <property type="entry name" value="LXG"/>
    <property type="match status" value="1"/>
</dbReference>
<protein>
    <recommendedName>
        <fullName evidence="2">LXG domain-containing protein</fullName>
    </recommendedName>
</protein>
<evidence type="ECO:0000313" key="3">
    <source>
        <dbReference type="EMBL" id="OEG18835.1"/>
    </source>
</evidence>
<comment type="caution">
    <text evidence="3">The sequence shown here is derived from an EMBL/GenBank/DDBJ whole genome shotgun (WGS) entry which is preliminary data.</text>
</comment>
<organism evidence="3 4">
    <name type="scientific">Enterococcus quebecensis</name>
    <dbReference type="NCBI Taxonomy" id="903983"/>
    <lineage>
        <taxon>Bacteria</taxon>
        <taxon>Bacillati</taxon>
        <taxon>Bacillota</taxon>
        <taxon>Bacilli</taxon>
        <taxon>Lactobacillales</taxon>
        <taxon>Enterococcaceae</taxon>
        <taxon>Enterococcus</taxon>
    </lineage>
</organism>
<comment type="similarity">
    <text evidence="1">In the N-terminal section; belongs to the LXG family.</text>
</comment>
<evidence type="ECO:0000313" key="4">
    <source>
        <dbReference type="Proteomes" id="UP000094764"/>
    </source>
</evidence>
<dbReference type="Proteomes" id="UP000094764">
    <property type="component" value="Unassembled WGS sequence"/>
</dbReference>
<feature type="domain" description="LXG" evidence="2">
    <location>
        <begin position="1"/>
        <end position="237"/>
    </location>
</feature>
<dbReference type="PROSITE" id="PS51756">
    <property type="entry name" value="LXG"/>
    <property type="match status" value="1"/>
</dbReference>